<dbReference type="AlphaFoldDB" id="A0A411DJG7"/>
<feature type="signal peptide" evidence="1">
    <location>
        <begin position="1"/>
        <end position="20"/>
    </location>
</feature>
<keyword evidence="1" id="KW-0732">Signal</keyword>
<name>A0A411DJG7_CHRID</name>
<sequence>MKIKFSLFFLFSLYLLNAQISCQLKQLIDPIDKEYFDLTIKEDYNTDKYSKLSEMYNEIDKTATNDELFYLAVSGSTFIRINAISSLIDRNDKRIVDLYRYYSKFTLIYYQKMGCVVTAQDMALSNIRGKIMNKIKYYELYKHMKTQKNWELLFSNEEIEYYEKFNVGDFKLYVKAFDEIDKKFIPERIETNDSIKEIWKDNKLQVPSL</sequence>
<reference evidence="2" key="1">
    <citation type="submission" date="2019-01" db="EMBL/GenBank/DDBJ databases">
        <title>Whole Genome Sequencing for Putative Detection of Antimicrobial Resistance and Potential Virulence Factors in Chryseobacterium indologenes isolated from Nile Tilapia in Tanzania.</title>
        <authorList>
            <person name="Mwega E."/>
            <person name="Mutoloki S."/>
            <person name="Mugimba K."/>
            <person name="Colquhoun D."/>
            <person name="Mdegela R."/>
            <person name="Evensen O."/>
            <person name="Wasteson Y."/>
        </authorList>
    </citation>
    <scope>NUCLEOTIDE SEQUENCE [LARGE SCALE GENOMIC DNA]</scope>
    <source>
        <strain evidence="2">StR 01</strain>
    </source>
</reference>
<feature type="chain" id="PRO_5019099409" description="DUF4294 domain-containing protein" evidence="1">
    <location>
        <begin position="21"/>
        <end position="209"/>
    </location>
</feature>
<evidence type="ECO:0000313" key="2">
    <source>
        <dbReference type="EMBL" id="QBA20508.1"/>
    </source>
</evidence>
<protein>
    <recommendedName>
        <fullName evidence="3">DUF4294 domain-containing protein</fullName>
    </recommendedName>
</protein>
<gene>
    <name evidence="2" type="ORF">EU348_04660</name>
</gene>
<organism evidence="2">
    <name type="scientific">Chryseobacterium indologenes</name>
    <name type="common">Flavobacterium indologenes</name>
    <dbReference type="NCBI Taxonomy" id="253"/>
    <lineage>
        <taxon>Bacteria</taxon>
        <taxon>Pseudomonadati</taxon>
        <taxon>Bacteroidota</taxon>
        <taxon>Flavobacteriia</taxon>
        <taxon>Flavobacteriales</taxon>
        <taxon>Weeksellaceae</taxon>
        <taxon>Chryseobacterium group</taxon>
        <taxon>Chryseobacterium</taxon>
    </lineage>
</organism>
<accession>A0A411DJG7</accession>
<evidence type="ECO:0008006" key="3">
    <source>
        <dbReference type="Google" id="ProtNLM"/>
    </source>
</evidence>
<dbReference type="EMBL" id="CP035532">
    <property type="protein sequence ID" value="QBA20508.1"/>
    <property type="molecule type" value="Genomic_DNA"/>
</dbReference>
<proteinExistence type="predicted"/>
<evidence type="ECO:0000256" key="1">
    <source>
        <dbReference type="SAM" id="SignalP"/>
    </source>
</evidence>